<evidence type="ECO:0000313" key="4">
    <source>
        <dbReference type="Proteomes" id="UP000744769"/>
    </source>
</evidence>
<dbReference type="AlphaFoldDB" id="A0A967E7Z0"/>
<dbReference type="InterPro" id="IPR002201">
    <property type="entry name" value="Glyco_trans_9"/>
</dbReference>
<dbReference type="Proteomes" id="UP000744769">
    <property type="component" value="Unassembled WGS sequence"/>
</dbReference>
<dbReference type="Pfam" id="PF01075">
    <property type="entry name" value="Glyco_transf_9"/>
    <property type="match status" value="1"/>
</dbReference>
<dbReference type="PANTHER" id="PTHR30160:SF1">
    <property type="entry name" value="LIPOPOLYSACCHARIDE 1,2-N-ACETYLGLUCOSAMINETRANSFERASE-RELATED"/>
    <property type="match status" value="1"/>
</dbReference>
<proteinExistence type="predicted"/>
<dbReference type="GO" id="GO:0005829">
    <property type="term" value="C:cytosol"/>
    <property type="evidence" value="ECO:0007669"/>
    <property type="project" value="TreeGrafter"/>
</dbReference>
<dbReference type="SUPFAM" id="SSF53756">
    <property type="entry name" value="UDP-Glycosyltransferase/glycogen phosphorylase"/>
    <property type="match status" value="1"/>
</dbReference>
<comment type="caution">
    <text evidence="3">The sequence shown here is derived from an EMBL/GenBank/DDBJ whole genome shotgun (WGS) entry which is preliminary data.</text>
</comment>
<accession>A0A967E7Z0</accession>
<protein>
    <submittedName>
        <fullName evidence="3">Glycosyltransferase family 9 protein</fullName>
    </submittedName>
</protein>
<gene>
    <name evidence="3" type="ORF">G9U51_02555</name>
</gene>
<name>A0A967E7Z0_9MICO</name>
<keyword evidence="4" id="KW-1185">Reference proteome</keyword>
<organism evidence="3 4">
    <name type="scientific">Metallococcus carri</name>
    <dbReference type="NCBI Taxonomy" id="1656884"/>
    <lineage>
        <taxon>Bacteria</taxon>
        <taxon>Bacillati</taxon>
        <taxon>Actinomycetota</taxon>
        <taxon>Actinomycetes</taxon>
        <taxon>Micrococcales</taxon>
        <taxon>Dermacoccaceae</taxon>
        <taxon>Metallococcus</taxon>
    </lineage>
</organism>
<dbReference type="GO" id="GO:0008713">
    <property type="term" value="F:ADP-heptose-lipopolysaccharide heptosyltransferase activity"/>
    <property type="evidence" value="ECO:0007669"/>
    <property type="project" value="TreeGrafter"/>
</dbReference>
<reference evidence="3" key="1">
    <citation type="submission" date="2020-03" db="EMBL/GenBank/DDBJ databases">
        <title>Draft sequencing of Calidifontibacter sp. DB0510.</title>
        <authorList>
            <person name="Kim D.-U."/>
        </authorList>
    </citation>
    <scope>NUCLEOTIDE SEQUENCE</scope>
    <source>
        <strain evidence="3">DB0510</strain>
    </source>
</reference>
<dbReference type="EMBL" id="JAAOIV010000002">
    <property type="protein sequence ID" value="NHN54662.1"/>
    <property type="molecule type" value="Genomic_DNA"/>
</dbReference>
<keyword evidence="1" id="KW-0328">Glycosyltransferase</keyword>
<evidence type="ECO:0000313" key="3">
    <source>
        <dbReference type="EMBL" id="NHN54662.1"/>
    </source>
</evidence>
<sequence>MNRVLAVRTDSLGDVLLTGAAIRALAAHADNVDLLVAPEGAAAAALLPGVDDVITHAVPWSGIVAPQADPAAIEHLIQGLRRRVYAAAVIFTSYHQSPLPAALVCRMADIPFIAGTSDIHPGSLLDVRHRRSADGRDDDGGPEGGHEVEAALDLAAAAGFALPEGDDRRLAIRSTAPIELPPGRYAVIHPGSTAPTRALPPTLVAETIAALAQDGWHVLLTGSPAETAPWRRCPGVTDLSGSTDLPTLASVLRGAAVVVVGNTGPAHLAAAVGTPVVSVFSPVVPAARWAPWGVPHVLLGDQTAACALSRARTCPVPGHPCVSSVTAGEVLAAIQQLTARSEAACAS</sequence>
<keyword evidence="2" id="KW-0808">Transferase</keyword>
<evidence type="ECO:0000256" key="2">
    <source>
        <dbReference type="ARBA" id="ARBA00022679"/>
    </source>
</evidence>
<evidence type="ECO:0000256" key="1">
    <source>
        <dbReference type="ARBA" id="ARBA00022676"/>
    </source>
</evidence>
<dbReference type="GO" id="GO:0009244">
    <property type="term" value="P:lipopolysaccharide core region biosynthetic process"/>
    <property type="evidence" value="ECO:0007669"/>
    <property type="project" value="TreeGrafter"/>
</dbReference>
<dbReference type="CDD" id="cd03789">
    <property type="entry name" value="GT9_LPS_heptosyltransferase"/>
    <property type="match status" value="1"/>
</dbReference>
<dbReference type="InterPro" id="IPR051199">
    <property type="entry name" value="LPS_LOS_Heptosyltrfase"/>
</dbReference>
<dbReference type="Gene3D" id="3.40.50.2000">
    <property type="entry name" value="Glycogen Phosphorylase B"/>
    <property type="match status" value="2"/>
</dbReference>
<dbReference type="RefSeq" id="WP_166192726.1">
    <property type="nucleotide sequence ID" value="NZ_JAAOIV010000002.1"/>
</dbReference>
<dbReference type="PANTHER" id="PTHR30160">
    <property type="entry name" value="TETRAACYLDISACCHARIDE 4'-KINASE-RELATED"/>
    <property type="match status" value="1"/>
</dbReference>